<proteinExistence type="predicted"/>
<evidence type="ECO:0000256" key="2">
    <source>
        <dbReference type="SAM" id="SignalP"/>
    </source>
</evidence>
<dbReference type="InterPro" id="IPR036056">
    <property type="entry name" value="Fibrinogen-like_C"/>
</dbReference>
<dbReference type="EMBL" id="JBHFQA010000015">
    <property type="protein sequence ID" value="KAL2086523.1"/>
    <property type="molecule type" value="Genomic_DNA"/>
</dbReference>
<evidence type="ECO:0000313" key="4">
    <source>
        <dbReference type="EMBL" id="KAL2086523.1"/>
    </source>
</evidence>
<name>A0ABD1JKP7_9TELE</name>
<dbReference type="InterPro" id="IPR050373">
    <property type="entry name" value="Fibrinogen_C-term_domain"/>
</dbReference>
<dbReference type="SMART" id="SM00186">
    <property type="entry name" value="FBG"/>
    <property type="match status" value="1"/>
</dbReference>
<feature type="domain" description="Fibrinogen C-terminal" evidence="3">
    <location>
        <begin position="18"/>
        <end position="240"/>
    </location>
</feature>
<dbReference type="SUPFAM" id="SSF56496">
    <property type="entry name" value="Fibrinogen C-terminal domain-like"/>
    <property type="match status" value="1"/>
</dbReference>
<evidence type="ECO:0000256" key="1">
    <source>
        <dbReference type="ARBA" id="ARBA00023157"/>
    </source>
</evidence>
<dbReference type="CDD" id="cd00087">
    <property type="entry name" value="FReD"/>
    <property type="match status" value="1"/>
</dbReference>
<evidence type="ECO:0000259" key="3">
    <source>
        <dbReference type="PROSITE" id="PS51406"/>
    </source>
</evidence>
<dbReference type="Gene3D" id="3.90.215.10">
    <property type="entry name" value="Gamma Fibrinogen, chain A, domain 1"/>
    <property type="match status" value="1"/>
</dbReference>
<dbReference type="Pfam" id="PF00147">
    <property type="entry name" value="Fibrinogen_C"/>
    <property type="match status" value="1"/>
</dbReference>
<evidence type="ECO:0000313" key="5">
    <source>
        <dbReference type="Proteomes" id="UP001591681"/>
    </source>
</evidence>
<dbReference type="FunFam" id="3.90.215.10:FF:000001">
    <property type="entry name" value="Tenascin isoform 1"/>
    <property type="match status" value="1"/>
</dbReference>
<dbReference type="InterPro" id="IPR014716">
    <property type="entry name" value="Fibrinogen_a/b/g_C_1"/>
</dbReference>
<feature type="signal peptide" evidence="2">
    <location>
        <begin position="1"/>
        <end position="18"/>
    </location>
</feature>
<protein>
    <recommendedName>
        <fullName evidence="3">Fibrinogen C-terminal domain-containing protein</fullName>
    </recommendedName>
</protein>
<dbReference type="InterPro" id="IPR002181">
    <property type="entry name" value="Fibrinogen_a/b/g_C_dom"/>
</dbReference>
<accession>A0ABD1JKP7</accession>
<dbReference type="PANTHER" id="PTHR19143">
    <property type="entry name" value="FIBRINOGEN/TENASCIN/ANGIOPOEITIN"/>
    <property type="match status" value="1"/>
</dbReference>
<comment type="caution">
    <text evidence="4">The sequence shown here is derived from an EMBL/GenBank/DDBJ whole genome shotgun (WGS) entry which is preliminary data.</text>
</comment>
<sequence>MKRIALLLLLFLPALVEGSRRTPPFDCADYYRRGNRTNGVYPIYPSASPILTYCELNSSDNPELSGGWTVFQRRVDGTLTFYRPWQQYEDGFGDASGEYWLGLKTLHQLTAWRTYQLRVDMGDFEGSTVYAFYSAFYVSSKDQGYTLSVSGFSDGGAGDSLSYFNGMKFSTFDMDQDRSILNCAASFIGAFWYNDCLQANPNGVYLRGINPHNNIGVTWNTHRGVYFSMKSITMLIRPVY</sequence>
<organism evidence="4 5">
    <name type="scientific">Coilia grayii</name>
    <name type="common">Gray's grenadier anchovy</name>
    <dbReference type="NCBI Taxonomy" id="363190"/>
    <lineage>
        <taxon>Eukaryota</taxon>
        <taxon>Metazoa</taxon>
        <taxon>Chordata</taxon>
        <taxon>Craniata</taxon>
        <taxon>Vertebrata</taxon>
        <taxon>Euteleostomi</taxon>
        <taxon>Actinopterygii</taxon>
        <taxon>Neopterygii</taxon>
        <taxon>Teleostei</taxon>
        <taxon>Clupei</taxon>
        <taxon>Clupeiformes</taxon>
        <taxon>Clupeoidei</taxon>
        <taxon>Engraulidae</taxon>
        <taxon>Coilinae</taxon>
        <taxon>Coilia</taxon>
    </lineage>
</organism>
<feature type="chain" id="PRO_5044772228" description="Fibrinogen C-terminal domain-containing protein" evidence="2">
    <location>
        <begin position="19"/>
        <end position="240"/>
    </location>
</feature>
<keyword evidence="1" id="KW-1015">Disulfide bond</keyword>
<reference evidence="4 5" key="1">
    <citation type="submission" date="2024-09" db="EMBL/GenBank/DDBJ databases">
        <title>A chromosome-level genome assembly of Gray's grenadier anchovy, Coilia grayii.</title>
        <authorList>
            <person name="Fu Z."/>
        </authorList>
    </citation>
    <scope>NUCLEOTIDE SEQUENCE [LARGE SCALE GENOMIC DNA]</scope>
    <source>
        <strain evidence="4">G4</strain>
        <tissue evidence="4">Muscle</tissue>
    </source>
</reference>
<keyword evidence="2" id="KW-0732">Signal</keyword>
<gene>
    <name evidence="4" type="ORF">ACEWY4_017582</name>
</gene>
<dbReference type="PANTHER" id="PTHR19143:SF225">
    <property type="entry name" value="MICROFIBRIL-ASSOCIATED GLYCOPROTEIN 4"/>
    <property type="match status" value="1"/>
</dbReference>
<dbReference type="Proteomes" id="UP001591681">
    <property type="component" value="Unassembled WGS sequence"/>
</dbReference>
<keyword evidence="5" id="KW-1185">Reference proteome</keyword>
<dbReference type="PROSITE" id="PS51406">
    <property type="entry name" value="FIBRINOGEN_C_2"/>
    <property type="match status" value="1"/>
</dbReference>
<dbReference type="AlphaFoldDB" id="A0ABD1JKP7"/>